<proteinExistence type="predicted"/>
<protein>
    <submittedName>
        <fullName evidence="1">Uncharacterized protein</fullName>
    </submittedName>
</protein>
<feature type="non-terminal residue" evidence="1">
    <location>
        <position position="65"/>
    </location>
</feature>
<evidence type="ECO:0000313" key="2">
    <source>
        <dbReference type="Proteomes" id="UP000461288"/>
    </source>
</evidence>
<sequence>MSEIKQEMRTRIDKDVDSLLKQSGYSEDTDSYVDIIDFAHHYGFDVVNADLDEKEDGFIAITSKL</sequence>
<organism evidence="1 2">
    <name type="scientific">Metapseudomonas otitidis</name>
    <dbReference type="NCBI Taxonomy" id="319939"/>
    <lineage>
        <taxon>Bacteria</taxon>
        <taxon>Pseudomonadati</taxon>
        <taxon>Pseudomonadota</taxon>
        <taxon>Gammaproteobacteria</taxon>
        <taxon>Pseudomonadales</taxon>
        <taxon>Pseudomonadaceae</taxon>
        <taxon>Metapseudomonas</taxon>
    </lineage>
</organism>
<dbReference type="Proteomes" id="UP000461288">
    <property type="component" value="Unassembled WGS sequence"/>
</dbReference>
<dbReference type="AlphaFoldDB" id="A0A7X3KX68"/>
<dbReference type="EMBL" id="WTFN01000596">
    <property type="protein sequence ID" value="MWK60545.1"/>
    <property type="molecule type" value="Genomic_DNA"/>
</dbReference>
<comment type="caution">
    <text evidence="1">The sequence shown here is derived from an EMBL/GenBank/DDBJ whole genome shotgun (WGS) entry which is preliminary data.</text>
</comment>
<evidence type="ECO:0000313" key="1">
    <source>
        <dbReference type="EMBL" id="MWK60545.1"/>
    </source>
</evidence>
<accession>A0A7X3KX68</accession>
<dbReference type="RefSeq" id="WP_160483531.1">
    <property type="nucleotide sequence ID" value="NZ_WTFN01000596.1"/>
</dbReference>
<name>A0A7X3KX68_9GAMM</name>
<gene>
    <name evidence="1" type="ORF">GO594_31735</name>
</gene>
<reference evidence="1 2" key="1">
    <citation type="submission" date="2019-12" db="EMBL/GenBank/DDBJ databases">
        <title>Draft genome sequence of Pseudomonas otitidis recovered from a chicken carcass.</title>
        <authorList>
            <person name="Vieira T.R."/>
            <person name="Oliviera E.F.C."/>
            <person name="Silva N.M.V."/>
            <person name="Sambrano G.E."/>
            <person name="Cibulski S.P."/>
            <person name="Cardoso M.R.I."/>
        </authorList>
    </citation>
    <scope>NUCLEOTIDE SEQUENCE [LARGE SCALE GENOMIC DNA]</scope>
    <source>
        <strain evidence="1 2">25_K</strain>
    </source>
</reference>